<name>A0A746ELR6_SALER</name>
<sequence>MCLSFGCTSVFSPSFEGFFFHFLLMDAVAVMRYVKSDILSKELHTRFHKEEVYRVALTLLGRFFSLF</sequence>
<proteinExistence type="predicted"/>
<comment type="caution">
    <text evidence="1">The sequence shown here is derived from an EMBL/GenBank/DDBJ whole genome shotgun (WGS) entry which is preliminary data.</text>
</comment>
<accession>A0A746ELR6</accession>
<reference evidence="1" key="1">
    <citation type="journal article" date="2018" name="Genome Biol.">
        <title>SKESA: strategic k-mer extension for scrupulous assemblies.</title>
        <authorList>
            <person name="Souvorov A."/>
            <person name="Agarwala R."/>
            <person name="Lipman D.J."/>
        </authorList>
    </citation>
    <scope>NUCLEOTIDE SEQUENCE</scope>
    <source>
        <strain evidence="1">MA.BD-OM-2007-08-002990</strain>
    </source>
</reference>
<protein>
    <submittedName>
        <fullName evidence="1">Uncharacterized protein</fullName>
    </submittedName>
</protein>
<evidence type="ECO:0000313" key="1">
    <source>
        <dbReference type="EMBL" id="HAF3784901.1"/>
    </source>
</evidence>
<dbReference type="EMBL" id="DAAUZY010000018">
    <property type="protein sequence ID" value="HAF3784901.1"/>
    <property type="molecule type" value="Genomic_DNA"/>
</dbReference>
<organism evidence="1">
    <name type="scientific">Salmonella enterica</name>
    <name type="common">Salmonella choleraesuis</name>
    <dbReference type="NCBI Taxonomy" id="28901"/>
    <lineage>
        <taxon>Bacteria</taxon>
        <taxon>Pseudomonadati</taxon>
        <taxon>Pseudomonadota</taxon>
        <taxon>Gammaproteobacteria</taxon>
        <taxon>Enterobacterales</taxon>
        <taxon>Enterobacteriaceae</taxon>
        <taxon>Salmonella</taxon>
    </lineage>
</organism>
<gene>
    <name evidence="1" type="ORF">G8C30_004913</name>
</gene>
<dbReference type="AlphaFoldDB" id="A0A746ELR6"/>
<reference evidence="1" key="2">
    <citation type="submission" date="2020-02" db="EMBL/GenBank/DDBJ databases">
        <authorList>
            <consortium name="NCBI Pathogen Detection Project"/>
        </authorList>
    </citation>
    <scope>NUCLEOTIDE SEQUENCE</scope>
    <source>
        <strain evidence="1">MA.BD-OM-2007-08-002990</strain>
    </source>
</reference>